<reference evidence="10" key="1">
    <citation type="journal article" date="2013" name="Genome Announc.">
        <title>Genome sequence of the food spoilage yeast Zygosaccharomyces bailii CLIB 213(T).</title>
        <authorList>
            <person name="Galeote V."/>
            <person name="Bigey F."/>
            <person name="Devillers H."/>
            <person name="Neuveglise C."/>
            <person name="Dequin S."/>
        </authorList>
    </citation>
    <scope>NUCLEOTIDE SEQUENCE [LARGE SCALE GENOMIC DNA]</scope>
    <source>
        <strain evidence="10">CLIB 213 / ATCC 58445 / CBS 680 / CCRC 21525 / NBRC 1098 / NCYC 1416 / NRRL Y-2227</strain>
    </source>
</reference>
<feature type="region of interest" description="Disordered" evidence="7">
    <location>
        <begin position="217"/>
        <end position="402"/>
    </location>
</feature>
<dbReference type="InterPro" id="IPR050538">
    <property type="entry name" value="MAP_kinase_kinase_kinase"/>
</dbReference>
<evidence type="ECO:0000256" key="6">
    <source>
        <dbReference type="PROSITE-ProRule" id="PRU10141"/>
    </source>
</evidence>
<dbReference type="SUPFAM" id="SSF47769">
    <property type="entry name" value="SAM/Pointed domain"/>
    <property type="match status" value="1"/>
</dbReference>
<dbReference type="SUPFAM" id="SSF56112">
    <property type="entry name" value="Protein kinase-like (PK-like)"/>
    <property type="match status" value="1"/>
</dbReference>
<protein>
    <submittedName>
        <fullName evidence="9">ZYBA0S07-00452g1_1</fullName>
    </submittedName>
</protein>
<feature type="compositionally biased region" description="Low complexity" evidence="7">
    <location>
        <begin position="312"/>
        <end position="341"/>
    </location>
</feature>
<gene>
    <name evidence="9" type="ORF">BN860_00452g</name>
</gene>
<evidence type="ECO:0000256" key="5">
    <source>
        <dbReference type="ARBA" id="ARBA00022840"/>
    </source>
</evidence>
<evidence type="ECO:0000259" key="8">
    <source>
        <dbReference type="PROSITE" id="PS50011"/>
    </source>
</evidence>
<dbReference type="GO" id="GO:0000196">
    <property type="term" value="P:cell integrity MAPK cascade"/>
    <property type="evidence" value="ECO:0007669"/>
    <property type="project" value="UniProtKB-ARBA"/>
</dbReference>
<dbReference type="FunFam" id="3.30.200.20:FF:000387">
    <property type="entry name" value="Serine/threonine-protein kinase STE11"/>
    <property type="match status" value="1"/>
</dbReference>
<feature type="compositionally biased region" description="Basic and acidic residues" evidence="7">
    <location>
        <begin position="271"/>
        <end position="281"/>
    </location>
</feature>
<dbReference type="GO" id="GO:0004709">
    <property type="term" value="F:MAP kinase kinase kinase activity"/>
    <property type="evidence" value="ECO:0007669"/>
    <property type="project" value="UniProtKB-ARBA"/>
</dbReference>
<feature type="compositionally biased region" description="Low complexity" evidence="7">
    <location>
        <begin position="902"/>
        <end position="915"/>
    </location>
</feature>
<evidence type="ECO:0000256" key="1">
    <source>
        <dbReference type="ARBA" id="ARBA00006529"/>
    </source>
</evidence>
<evidence type="ECO:0000313" key="9">
    <source>
        <dbReference type="EMBL" id="CDF90415.1"/>
    </source>
</evidence>
<dbReference type="PROSITE" id="PS00108">
    <property type="entry name" value="PROTEIN_KINASE_ST"/>
    <property type="match status" value="1"/>
</dbReference>
<feature type="binding site" evidence="6">
    <location>
        <position position="1190"/>
    </location>
    <ligand>
        <name>ATP</name>
        <dbReference type="ChEBI" id="CHEBI:30616"/>
    </ligand>
</feature>
<dbReference type="PROSITE" id="PS00107">
    <property type="entry name" value="PROTEIN_KINASE_ATP"/>
    <property type="match status" value="1"/>
</dbReference>
<feature type="compositionally biased region" description="Polar residues" evidence="7">
    <location>
        <begin position="1066"/>
        <end position="1084"/>
    </location>
</feature>
<dbReference type="InterPro" id="IPR000719">
    <property type="entry name" value="Prot_kinase_dom"/>
</dbReference>
<feature type="compositionally biased region" description="Low complexity" evidence="7">
    <location>
        <begin position="958"/>
        <end position="979"/>
    </location>
</feature>
<feature type="compositionally biased region" description="Low complexity" evidence="7">
    <location>
        <begin position="798"/>
        <end position="813"/>
    </location>
</feature>
<evidence type="ECO:0000256" key="4">
    <source>
        <dbReference type="ARBA" id="ARBA00022777"/>
    </source>
</evidence>
<dbReference type="PANTHER" id="PTHR48016">
    <property type="entry name" value="MAP KINASE KINASE KINASE SSK2-RELATED-RELATED"/>
    <property type="match status" value="1"/>
</dbReference>
<dbReference type="Proteomes" id="UP000019375">
    <property type="component" value="Unassembled WGS sequence"/>
</dbReference>
<dbReference type="Pfam" id="PF00069">
    <property type="entry name" value="Pkinase"/>
    <property type="match status" value="1"/>
</dbReference>
<feature type="region of interest" description="Disordered" evidence="7">
    <location>
        <begin position="773"/>
        <end position="886"/>
    </location>
</feature>
<feature type="compositionally biased region" description="Polar residues" evidence="7">
    <location>
        <begin position="980"/>
        <end position="989"/>
    </location>
</feature>
<feature type="region of interest" description="Disordered" evidence="7">
    <location>
        <begin position="696"/>
        <end position="715"/>
    </location>
</feature>
<evidence type="ECO:0000256" key="3">
    <source>
        <dbReference type="ARBA" id="ARBA00022741"/>
    </source>
</evidence>
<dbReference type="SMART" id="SM00220">
    <property type="entry name" value="S_TKc"/>
    <property type="match status" value="1"/>
</dbReference>
<dbReference type="InterPro" id="IPR013761">
    <property type="entry name" value="SAM/pointed_sf"/>
</dbReference>
<feature type="region of interest" description="Disordered" evidence="7">
    <location>
        <begin position="945"/>
        <end position="992"/>
    </location>
</feature>
<feature type="region of interest" description="Disordered" evidence="7">
    <location>
        <begin position="449"/>
        <end position="471"/>
    </location>
</feature>
<dbReference type="InterPro" id="IPR008271">
    <property type="entry name" value="Ser/Thr_kinase_AS"/>
</dbReference>
<evidence type="ECO:0000256" key="2">
    <source>
        <dbReference type="ARBA" id="ARBA00022679"/>
    </source>
</evidence>
<keyword evidence="4" id="KW-0418">Kinase</keyword>
<evidence type="ECO:0000313" key="10">
    <source>
        <dbReference type="Proteomes" id="UP000019375"/>
    </source>
</evidence>
<dbReference type="GO" id="GO:0005524">
    <property type="term" value="F:ATP binding"/>
    <property type="evidence" value="ECO:0007669"/>
    <property type="project" value="UniProtKB-UniRule"/>
</dbReference>
<feature type="compositionally biased region" description="Acidic residues" evidence="7">
    <location>
        <begin position="948"/>
        <end position="957"/>
    </location>
</feature>
<evidence type="ECO:0000256" key="7">
    <source>
        <dbReference type="SAM" id="MobiDB-lite"/>
    </source>
</evidence>
<feature type="region of interest" description="Disordered" evidence="7">
    <location>
        <begin position="902"/>
        <end position="923"/>
    </location>
</feature>
<keyword evidence="2" id="KW-0808">Transferase</keyword>
<feature type="region of interest" description="Disordered" evidence="7">
    <location>
        <begin position="1035"/>
        <end position="1102"/>
    </location>
</feature>
<feature type="region of interest" description="Disordered" evidence="7">
    <location>
        <begin position="1"/>
        <end position="63"/>
    </location>
</feature>
<dbReference type="Gene3D" id="1.10.510.10">
    <property type="entry name" value="Transferase(Phosphotransferase) domain 1"/>
    <property type="match status" value="1"/>
</dbReference>
<feature type="compositionally biased region" description="Low complexity" evidence="7">
    <location>
        <begin position="739"/>
        <end position="750"/>
    </location>
</feature>
<comment type="similarity">
    <text evidence="1">Belongs to the protein kinase superfamily. STE Ser/Thr protein kinase family. MAP kinase kinase kinase subfamily.</text>
</comment>
<dbReference type="EMBL" id="HG316460">
    <property type="protein sequence ID" value="CDF90415.1"/>
    <property type="molecule type" value="Genomic_DNA"/>
</dbReference>
<keyword evidence="10" id="KW-1185">Reference proteome</keyword>
<dbReference type="InterPro" id="IPR017441">
    <property type="entry name" value="Protein_kinase_ATP_BS"/>
</dbReference>
<feature type="compositionally biased region" description="Basic and acidic residues" evidence="7">
    <location>
        <begin position="223"/>
        <end position="233"/>
    </location>
</feature>
<organism evidence="9 10">
    <name type="scientific">Zygosaccharomyces bailii (strain CLIB 213 / ATCC 58445 / CBS 680 / BCRC 21525 / NBRC 1098 / NCYC 1416 / NRRL Y-2227)</name>
    <dbReference type="NCBI Taxonomy" id="1333698"/>
    <lineage>
        <taxon>Eukaryota</taxon>
        <taxon>Fungi</taxon>
        <taxon>Dikarya</taxon>
        <taxon>Ascomycota</taxon>
        <taxon>Saccharomycotina</taxon>
        <taxon>Saccharomycetes</taxon>
        <taxon>Saccharomycetales</taxon>
        <taxon>Saccharomycetaceae</taxon>
        <taxon>Zygosaccharomyces</taxon>
    </lineage>
</organism>
<dbReference type="PANTHER" id="PTHR48016:SF48">
    <property type="entry name" value="SERINE_THREONINE-PROTEIN KINASE BCK1_SLK1_SSP31"/>
    <property type="match status" value="1"/>
</dbReference>
<feature type="region of interest" description="Disordered" evidence="7">
    <location>
        <begin position="723"/>
        <end position="758"/>
    </location>
</feature>
<feature type="domain" description="Protein kinase" evidence="8">
    <location>
        <begin position="1161"/>
        <end position="1426"/>
    </location>
</feature>
<name>A0A8J2X8Z8_ZYGB2</name>
<dbReference type="InterPro" id="IPR011009">
    <property type="entry name" value="Kinase-like_dom_sf"/>
</dbReference>
<feature type="region of interest" description="Disordered" evidence="7">
    <location>
        <begin position="628"/>
        <end position="655"/>
    </location>
</feature>
<proteinExistence type="inferred from homology"/>
<feature type="compositionally biased region" description="Low complexity" evidence="7">
    <location>
        <begin position="10"/>
        <end position="30"/>
    </location>
</feature>
<keyword evidence="5 6" id="KW-0067">ATP-binding</keyword>
<feature type="compositionally biased region" description="Polar residues" evidence="7">
    <location>
        <begin position="837"/>
        <end position="860"/>
    </location>
</feature>
<sequence length="1465" mass="162211">MTFLKKITGSGSTHSRSTSSSSLKTWSQESPSSISNKHSSWLPPVSSKKRIQGEHRIPATNRNSYGYLDGAATLGRSSAEYDEQLGGSEESEDTSPYLWAAGASTAPWSEEEALISRKLSDGSSNSLSFDKLILSWDPTDPEEWNPQRVTSWLKFHEFPESWINLFRKYQLSGQRFIRLLAYDNFVIYEKYLPQTKNASYSRFQYLLKRTMKKNVINNHIRQKSADKARDVRSSSEYSKSKQHTNKSQEDVGSSRSASESALSPSNSGPNKAEDKTDKQVDKTTNSNNANAPLRAHQKPKSTGALYRRSFISIRGSSCGDSSSSKPPSSIRLNIPAAAHSASESKGESAKSLSPSSPAIFKRHQKSSSSESSLLNTLFGPTHNNSCTTEENSDKGSHLQVHNLSSESLPKSKIHLHETNSSSPLKQSPVISEEKSTLWTKWKRKSQISVTGNSLQIQPSPQPSIPHTSRFSADSPLSAKEQIPPAAITQGFPESPLPTANTVEHDNPITERVQENDNFNPSSYLLDKKFYPLRRKESINDTYILITKDNKTYLPLNLSMITSLEDLKDSCTFLLEIYHKHITIHMTDFGCEIGSALPDDMLETLRSSLFLNTAGKLFIKDQLKNTNPKPVITEPADQNRPATIKPKNSVKSIGSNITTSTDEISVVTSSSDISALDAQNSEPGRRYPQTPNAYFEATFTSGHSSGNHDSKSSNEDVNYFNLKDRPVGHRSVTRPQNPRSSSSSHNKSSGLSEKDRKGTFHVLRKDLGNEIDFNKRRESPYVQPELAPKREAPKPPTSGSPQRSLSISSQVSSSHLRRDSSKIHRTKRAQKARPPPSQTKASNEETSPLSDSVVNSYTPGSSHVLVPQPYKGASESPSRSKTDDDQYSAASLLAKQRLGRSDSFASATNSSHHTASPLLKRGSSKRIVSSASAADVFEENDVTFADAPELSDSDDSSDESSSSGTIIWSNGKQSSNNSQKTAVNSQTQEMNDVKHVSSDAINTLENGLERKMTLRPSPEVVYQNLEKFFPKANLDKPVLEGVTPPTSPKGDDNYVSSNVLAGLKTKAPSNSPDTNGRQFGSPSSNDLDRKQLNNPKGTRFPRRAKTIRTIAHEASEKRKQSMKLKRQNTKMWGTRTIEVTDKRLVSINKAKNSKGEYKEFAWIKGEMIGKGSFGAVFLCLNVTTGEMMAVKQVEVPKYGSQNEAIMSTVEALRAEVSTLKDLDHLNIVQYLGFEVKDSIYSLFLEYVAGGSVGSLIRMYGKFDETLIKHLTIQVLRGLSYLHSRGILHRDMKADNLLLDQDGVCKISDFGISRKSKDIYSNSEMTMRGTVFWMAPEMVDTKQGYSAKVDIWSLGCVVLEMFAGKRPWSNLEVVAAMFKIGKSKSAPPIPDDTLPLISRNGRDFLDQCFKIDPEERPTADKLSSHPFLNVGSKYDFKSTKLADFIKSNDKLNSTRLRIDSQEKNPNA</sequence>
<dbReference type="PROSITE" id="PS50011">
    <property type="entry name" value="PROTEIN_KINASE_DOM"/>
    <property type="match status" value="1"/>
</dbReference>
<dbReference type="FunFam" id="1.10.510.10:FF:000182">
    <property type="entry name" value="MAP kinase kinase kinase mkh1"/>
    <property type="match status" value="1"/>
</dbReference>
<accession>A0A8J2X8Z8</accession>
<keyword evidence="3 6" id="KW-0547">Nucleotide-binding</keyword>
<feature type="compositionally biased region" description="Low complexity" evidence="7">
    <location>
        <begin position="253"/>
        <end position="267"/>
    </location>
</feature>
<dbReference type="OrthoDB" id="266718at2759"/>